<organism evidence="5 6">
    <name type="scientific">Mumia zhuanghuii</name>
    <dbReference type="NCBI Taxonomy" id="2585211"/>
    <lineage>
        <taxon>Bacteria</taxon>
        <taxon>Bacillati</taxon>
        <taxon>Actinomycetota</taxon>
        <taxon>Actinomycetes</taxon>
        <taxon>Propionibacteriales</taxon>
        <taxon>Nocardioidaceae</taxon>
        <taxon>Mumia</taxon>
    </lineage>
</organism>
<dbReference type="Gene3D" id="2.40.160.210">
    <property type="entry name" value="Acyl-CoA thioesterase, double hotdog domain"/>
    <property type="match status" value="1"/>
</dbReference>
<gene>
    <name evidence="5" type="ORF">FHE65_20065</name>
    <name evidence="4" type="ORF">FHE65_20485</name>
</gene>
<dbReference type="InterPro" id="IPR042171">
    <property type="entry name" value="Acyl-CoA_hotdog"/>
</dbReference>
<feature type="region of interest" description="Disordered" evidence="1">
    <location>
        <begin position="1"/>
        <end position="36"/>
    </location>
</feature>
<comment type="caution">
    <text evidence="5">The sequence shown here is derived from an EMBL/GenBank/DDBJ whole genome shotgun (WGS) entry which is preliminary data.</text>
</comment>
<evidence type="ECO:0000313" key="4">
    <source>
        <dbReference type="EMBL" id="TNC42769.1"/>
    </source>
</evidence>
<evidence type="ECO:0000259" key="3">
    <source>
        <dbReference type="Pfam" id="PF20789"/>
    </source>
</evidence>
<feature type="domain" description="Acyl-CoA thioesterase-like C-terminal" evidence="3">
    <location>
        <begin position="170"/>
        <end position="306"/>
    </location>
</feature>
<evidence type="ECO:0000313" key="6">
    <source>
        <dbReference type="Proteomes" id="UP000306740"/>
    </source>
</evidence>
<dbReference type="InterPro" id="IPR049449">
    <property type="entry name" value="TesB_ACOT8-like_N"/>
</dbReference>
<name>A0A5C4MFW7_9ACTN</name>
<evidence type="ECO:0000259" key="2">
    <source>
        <dbReference type="Pfam" id="PF13622"/>
    </source>
</evidence>
<dbReference type="Pfam" id="PF20789">
    <property type="entry name" value="4HBT_3C"/>
    <property type="match status" value="1"/>
</dbReference>
<reference evidence="5 6" key="1">
    <citation type="submission" date="2019-05" db="EMBL/GenBank/DDBJ databases">
        <title>Mumia sp. nov., isolated from the intestinal contents of plateau pika (Ochotona curzoniae) in the Qinghai-Tibet plateau of China.</title>
        <authorList>
            <person name="Tian Z."/>
        </authorList>
    </citation>
    <scope>NUCLEOTIDE SEQUENCE [LARGE SCALE GENOMIC DNA]</scope>
    <source>
        <strain evidence="6">527</strain>
        <strain evidence="5">Z527</strain>
    </source>
</reference>
<dbReference type="EMBL" id="VDFR01000091">
    <property type="protein sequence ID" value="TNC42793.1"/>
    <property type="molecule type" value="Genomic_DNA"/>
</dbReference>
<dbReference type="InterPro" id="IPR049450">
    <property type="entry name" value="ACOT8-like_C"/>
</dbReference>
<feature type="domain" description="Acyl-CoA thioesterase-like N-terminal HotDog" evidence="2">
    <location>
        <begin position="64"/>
        <end position="146"/>
    </location>
</feature>
<dbReference type="EMBL" id="VDFR01000092">
    <property type="protein sequence ID" value="TNC42769.1"/>
    <property type="molecule type" value="Genomic_DNA"/>
</dbReference>
<accession>A0A5C4MFW7</accession>
<feature type="region of interest" description="Disordered" evidence="1">
    <location>
        <begin position="57"/>
        <end position="81"/>
    </location>
</feature>
<dbReference type="Proteomes" id="UP000306740">
    <property type="component" value="Unassembled WGS sequence"/>
</dbReference>
<proteinExistence type="predicted"/>
<dbReference type="OrthoDB" id="1413770at2"/>
<dbReference type="Pfam" id="PF13622">
    <property type="entry name" value="4HBT_3"/>
    <property type="match status" value="1"/>
</dbReference>
<dbReference type="InterPro" id="IPR029069">
    <property type="entry name" value="HotDog_dom_sf"/>
</dbReference>
<evidence type="ECO:0000313" key="5">
    <source>
        <dbReference type="EMBL" id="TNC42793.1"/>
    </source>
</evidence>
<feature type="compositionally biased region" description="Low complexity" evidence="1">
    <location>
        <begin position="24"/>
        <end position="36"/>
    </location>
</feature>
<dbReference type="AlphaFoldDB" id="A0A5C4MFW7"/>
<dbReference type="SUPFAM" id="SSF54637">
    <property type="entry name" value="Thioesterase/thiol ester dehydrase-isomerase"/>
    <property type="match status" value="2"/>
</dbReference>
<protein>
    <submittedName>
        <fullName evidence="5">Thioesterase family protein</fullName>
    </submittedName>
</protein>
<sequence length="310" mass="32790">MAHRLRPPDAEGPAVRGAPHRPGSVRAVTSATTPASAVELPELPADSFYEHVDGSAYASTPATESPWDPRAQHGGPPSALLGRSVEASVGDEPMAVGKIDVDFLGPIPQGTCEIEVSVLRPGRRVRQVQATMSVEGRAVVTARAWLVAYEEGRAPTSGRPVVPPSLPSPQPQFRLPGVSAEWGYGRAVEWRFTSGGFGRQTPAGEDGRVQVWGRTRVPLVAGEESTGLQRLLTLADSTNGISTQLTARDWIFVPPGMNVTLQRVPAADWMHLDATSHVDPRGTGVAHATVSDDAGLCGYVSQPLLVAPRG</sequence>
<evidence type="ECO:0000256" key="1">
    <source>
        <dbReference type="SAM" id="MobiDB-lite"/>
    </source>
</evidence>